<dbReference type="PROSITE" id="PS00211">
    <property type="entry name" value="ABC_TRANSPORTER_1"/>
    <property type="match status" value="1"/>
</dbReference>
<gene>
    <name evidence="12" type="ORF">SAMN04488059_105143</name>
    <name evidence="11" type="ORF">WH91_06465</name>
</gene>
<dbReference type="AlphaFoldDB" id="A0A0F5Q124"/>
<dbReference type="SUPFAM" id="SSF90123">
    <property type="entry name" value="ABC transporter transmembrane region"/>
    <property type="match status" value="1"/>
</dbReference>
<dbReference type="InterPro" id="IPR039421">
    <property type="entry name" value="Type_1_exporter"/>
</dbReference>
<dbReference type="GO" id="GO:0005524">
    <property type="term" value="F:ATP binding"/>
    <property type="evidence" value="ECO:0007669"/>
    <property type="project" value="UniProtKB-KW"/>
</dbReference>
<dbReference type="InterPro" id="IPR011527">
    <property type="entry name" value="ABC1_TM_dom"/>
</dbReference>
<dbReference type="GO" id="GO:0005886">
    <property type="term" value="C:plasma membrane"/>
    <property type="evidence" value="ECO:0007669"/>
    <property type="project" value="UniProtKB-SubCell"/>
</dbReference>
<dbReference type="CDD" id="cd18584">
    <property type="entry name" value="ABC_6TM_AarD_CydD"/>
    <property type="match status" value="1"/>
</dbReference>
<dbReference type="SUPFAM" id="SSF52540">
    <property type="entry name" value="P-loop containing nucleoside triphosphate hydrolases"/>
    <property type="match status" value="1"/>
</dbReference>
<feature type="transmembrane region" description="Helical" evidence="8">
    <location>
        <begin position="250"/>
        <end position="273"/>
    </location>
</feature>
<evidence type="ECO:0000256" key="2">
    <source>
        <dbReference type="ARBA" id="ARBA00005417"/>
    </source>
</evidence>
<feature type="transmembrane region" description="Helical" evidence="8">
    <location>
        <begin position="60"/>
        <end position="80"/>
    </location>
</feature>
<dbReference type="InterPro" id="IPR027417">
    <property type="entry name" value="P-loop_NTPase"/>
</dbReference>
<evidence type="ECO:0000256" key="3">
    <source>
        <dbReference type="ARBA" id="ARBA00022692"/>
    </source>
</evidence>
<evidence type="ECO:0000259" key="9">
    <source>
        <dbReference type="PROSITE" id="PS50893"/>
    </source>
</evidence>
<keyword evidence="5 12" id="KW-0067">ATP-binding</keyword>
<proteinExistence type="inferred from homology"/>
<dbReference type="PROSITE" id="PS50893">
    <property type="entry name" value="ABC_TRANSPORTER_2"/>
    <property type="match status" value="1"/>
</dbReference>
<dbReference type="Gene3D" id="1.20.1560.10">
    <property type="entry name" value="ABC transporter type 1, transmembrane domain"/>
    <property type="match status" value="1"/>
</dbReference>
<dbReference type="PROSITE" id="PS50929">
    <property type="entry name" value="ABC_TM1F"/>
    <property type="match status" value="1"/>
</dbReference>
<evidence type="ECO:0000313" key="11">
    <source>
        <dbReference type="EMBL" id="KKC33779.1"/>
    </source>
</evidence>
<feature type="transmembrane region" description="Helical" evidence="8">
    <location>
        <begin position="145"/>
        <end position="166"/>
    </location>
</feature>
<evidence type="ECO:0000259" key="10">
    <source>
        <dbReference type="PROSITE" id="PS50929"/>
    </source>
</evidence>
<feature type="domain" description="ABC transporter" evidence="9">
    <location>
        <begin position="355"/>
        <end position="580"/>
    </location>
</feature>
<dbReference type="InterPro" id="IPR014216">
    <property type="entry name" value="ABC_transptr_CydD"/>
</dbReference>
<feature type="transmembrane region" description="Helical" evidence="8">
    <location>
        <begin position="26"/>
        <end position="48"/>
    </location>
</feature>
<sequence>MLRGGSVTDTDRQNGKTLSGLSRHGGGWLITAIAAPLLGGALLVWQAWTLAAVVGRAIEGGAPIATLGPSVGLILMILSVRAALGAIGDRAGTAAAETIKTGLRNALFAQLLARSPREAEQAQSGAASSAIIDQVEALDAFFSRYLPAMVGATILPIAFGAIILPLDWLTGLLFLITAPLIPLFMALAGWGAQVATNKQARALSLLNGRFSDRLRGLVTLKLFGRAEAETDGIVAASDELRKRTLRVLRIAFLSSAVLEFFAALGVAGVALYIGLSLIEYLNLRSSPMTLELGLFLLLMAPEIYNPLRLLAAHYHDRASAKAAIGEIEAQLGALPKAGSTLVDAPVIRNKGALGVALSNLTLRTPDDARIILADSSFNVAPGDHIAILGPSGIGKSTLLEAIAGLRLYEGDIALDKLTLADWPLSNLRGRVTMLGQKPRIFAGSMASNIALARPGASLAEIRRAAELAHVAGFADALPDGLDTHMGEGGLGLSGGQAQRIALARVYLRDAGLILLDEPTAHLDAGLEQDVLDELKRYARGRTLIITTHSLAVAARMDKAWRIAGEALLPMPLPARKHGQVA</sequence>
<dbReference type="InterPro" id="IPR017871">
    <property type="entry name" value="ABC_transporter-like_CS"/>
</dbReference>
<keyword evidence="6 8" id="KW-1133">Transmembrane helix</keyword>
<evidence type="ECO:0000256" key="8">
    <source>
        <dbReference type="SAM" id="Phobius"/>
    </source>
</evidence>
<keyword evidence="7 8" id="KW-0472">Membrane</keyword>
<dbReference type="InterPro" id="IPR036640">
    <property type="entry name" value="ABC1_TM_sf"/>
</dbReference>
<comment type="similarity">
    <text evidence="2">Belongs to the ABC transporter superfamily.</text>
</comment>
<evidence type="ECO:0000256" key="4">
    <source>
        <dbReference type="ARBA" id="ARBA00022741"/>
    </source>
</evidence>
<reference evidence="12 14" key="2">
    <citation type="submission" date="2016-10" db="EMBL/GenBank/DDBJ databases">
        <authorList>
            <person name="de Groot N.N."/>
        </authorList>
    </citation>
    <scope>NUCLEOTIDE SEQUENCE [LARGE SCALE GENOMIC DNA]</scope>
    <source>
        <strain evidence="12 14">CGMCC 1.10210</strain>
    </source>
</reference>
<protein>
    <submittedName>
        <fullName evidence="11">ABC transporter ATP-binding protein</fullName>
    </submittedName>
    <submittedName>
        <fullName evidence="12">ATP-binding cassette, subfamily C, CydD</fullName>
    </submittedName>
</protein>
<evidence type="ECO:0000313" key="12">
    <source>
        <dbReference type="EMBL" id="SFC45930.1"/>
    </source>
</evidence>
<dbReference type="GO" id="GO:0016887">
    <property type="term" value="F:ATP hydrolysis activity"/>
    <property type="evidence" value="ECO:0007669"/>
    <property type="project" value="InterPro"/>
</dbReference>
<dbReference type="EMBL" id="LAPV01000076">
    <property type="protein sequence ID" value="KKC33779.1"/>
    <property type="molecule type" value="Genomic_DNA"/>
</dbReference>
<dbReference type="Proteomes" id="UP000182258">
    <property type="component" value="Unassembled WGS sequence"/>
</dbReference>
<dbReference type="PANTHER" id="PTHR24221">
    <property type="entry name" value="ATP-BINDING CASSETTE SUB-FAMILY B"/>
    <property type="match status" value="1"/>
</dbReference>
<dbReference type="Pfam" id="PF00005">
    <property type="entry name" value="ABC_tran"/>
    <property type="match status" value="1"/>
</dbReference>
<evidence type="ECO:0000313" key="14">
    <source>
        <dbReference type="Proteomes" id="UP000182258"/>
    </source>
</evidence>
<feature type="domain" description="ABC transmembrane type-1" evidence="10">
    <location>
        <begin position="30"/>
        <end position="319"/>
    </location>
</feature>
<dbReference type="NCBIfam" id="TIGR02857">
    <property type="entry name" value="CydD"/>
    <property type="match status" value="1"/>
</dbReference>
<dbReference type="Gene3D" id="3.40.50.300">
    <property type="entry name" value="P-loop containing nucleotide triphosphate hydrolases"/>
    <property type="match status" value="1"/>
</dbReference>
<comment type="subcellular location">
    <subcellularLocation>
        <location evidence="1">Cell membrane</location>
        <topology evidence="1">Multi-pass membrane protein</topology>
    </subcellularLocation>
</comment>
<evidence type="ECO:0000256" key="6">
    <source>
        <dbReference type="ARBA" id="ARBA00022989"/>
    </source>
</evidence>
<evidence type="ECO:0000313" key="13">
    <source>
        <dbReference type="Proteomes" id="UP000033519"/>
    </source>
</evidence>
<dbReference type="Proteomes" id="UP000033519">
    <property type="component" value="Unassembled WGS sequence"/>
</dbReference>
<dbReference type="GO" id="GO:0034040">
    <property type="term" value="F:ATPase-coupled lipid transmembrane transporter activity"/>
    <property type="evidence" value="ECO:0007669"/>
    <property type="project" value="TreeGrafter"/>
</dbReference>
<keyword evidence="3 8" id="KW-0812">Transmembrane</keyword>
<dbReference type="SMART" id="SM00382">
    <property type="entry name" value="AAA"/>
    <property type="match status" value="1"/>
</dbReference>
<dbReference type="InterPro" id="IPR003593">
    <property type="entry name" value="AAA+_ATPase"/>
</dbReference>
<organism evidence="12 14">
    <name type="scientific">Devosia psychrophila</name>
    <dbReference type="NCBI Taxonomy" id="728005"/>
    <lineage>
        <taxon>Bacteria</taxon>
        <taxon>Pseudomonadati</taxon>
        <taxon>Pseudomonadota</taxon>
        <taxon>Alphaproteobacteria</taxon>
        <taxon>Hyphomicrobiales</taxon>
        <taxon>Devosiaceae</taxon>
        <taxon>Devosia</taxon>
    </lineage>
</organism>
<dbReference type="PATRIC" id="fig|728005.3.peg.3733"/>
<evidence type="ECO:0000256" key="5">
    <source>
        <dbReference type="ARBA" id="ARBA00022840"/>
    </source>
</evidence>
<dbReference type="Pfam" id="PF00664">
    <property type="entry name" value="ABC_membrane"/>
    <property type="match status" value="1"/>
</dbReference>
<dbReference type="GO" id="GO:0140359">
    <property type="term" value="F:ABC-type transporter activity"/>
    <property type="evidence" value="ECO:0007669"/>
    <property type="project" value="InterPro"/>
</dbReference>
<dbReference type="PANTHER" id="PTHR24221:SF261">
    <property type="entry name" value="GLUTATHIONE_L-CYSTEINE TRANSPORT SYSTEM ATP-BINDING_PERMEASE PROTEIN CYDD"/>
    <property type="match status" value="1"/>
</dbReference>
<name>A0A0F5Q124_9HYPH</name>
<dbReference type="STRING" id="728005.SAMN04488059_105143"/>
<accession>A0A0F5Q124</accession>
<evidence type="ECO:0000256" key="1">
    <source>
        <dbReference type="ARBA" id="ARBA00004651"/>
    </source>
</evidence>
<dbReference type="InterPro" id="IPR003439">
    <property type="entry name" value="ABC_transporter-like_ATP-bd"/>
</dbReference>
<evidence type="ECO:0000256" key="7">
    <source>
        <dbReference type="ARBA" id="ARBA00023136"/>
    </source>
</evidence>
<keyword evidence="13" id="KW-1185">Reference proteome</keyword>
<dbReference type="GO" id="GO:0042883">
    <property type="term" value="P:cysteine transport"/>
    <property type="evidence" value="ECO:0007669"/>
    <property type="project" value="InterPro"/>
</dbReference>
<dbReference type="EMBL" id="FOMB01000005">
    <property type="protein sequence ID" value="SFC45930.1"/>
    <property type="molecule type" value="Genomic_DNA"/>
</dbReference>
<keyword evidence="4" id="KW-0547">Nucleotide-binding</keyword>
<feature type="transmembrane region" description="Helical" evidence="8">
    <location>
        <begin position="172"/>
        <end position="192"/>
    </location>
</feature>
<reference evidence="11 13" key="1">
    <citation type="submission" date="2015-03" db="EMBL/GenBank/DDBJ databases">
        <authorList>
            <person name="Lepp D."/>
            <person name="Hassan Y.I."/>
            <person name="Li X.-Z."/>
            <person name="Zhou T."/>
        </authorList>
    </citation>
    <scope>NUCLEOTIDE SEQUENCE [LARGE SCALE GENOMIC DNA]</scope>
    <source>
        <strain evidence="11 13">Cr7-05</strain>
    </source>
</reference>